<reference evidence="2 3" key="1">
    <citation type="submission" date="2020-03" db="EMBL/GenBank/DDBJ databases">
        <title>Whole genome shotgun sequence of Phytohabitans flavus NBRC 107702.</title>
        <authorList>
            <person name="Komaki H."/>
            <person name="Tamura T."/>
        </authorList>
    </citation>
    <scope>NUCLEOTIDE SEQUENCE [LARGE SCALE GENOMIC DNA]</scope>
    <source>
        <strain evidence="2 3">NBRC 107702</strain>
    </source>
</reference>
<name>A0A6F8XVE3_9ACTN</name>
<feature type="transmembrane region" description="Helical" evidence="1">
    <location>
        <begin position="53"/>
        <end position="76"/>
    </location>
</feature>
<keyword evidence="1" id="KW-0812">Transmembrane</keyword>
<evidence type="ECO:0000256" key="1">
    <source>
        <dbReference type="SAM" id="Phobius"/>
    </source>
</evidence>
<dbReference type="RefSeq" id="WP_173037484.1">
    <property type="nucleotide sequence ID" value="NZ_AP022870.1"/>
</dbReference>
<proteinExistence type="predicted"/>
<dbReference type="EMBL" id="AP022870">
    <property type="protein sequence ID" value="BCB77793.1"/>
    <property type="molecule type" value="Genomic_DNA"/>
</dbReference>
<keyword evidence="3" id="KW-1185">Reference proteome</keyword>
<protein>
    <submittedName>
        <fullName evidence="2">Uncharacterized protein</fullName>
    </submittedName>
</protein>
<dbReference type="KEGG" id="pfla:Pflav_042030"/>
<evidence type="ECO:0000313" key="2">
    <source>
        <dbReference type="EMBL" id="BCB77793.1"/>
    </source>
</evidence>
<dbReference type="Proteomes" id="UP000502508">
    <property type="component" value="Chromosome"/>
</dbReference>
<keyword evidence="1" id="KW-0472">Membrane</keyword>
<gene>
    <name evidence="2" type="ORF">Pflav_042030</name>
</gene>
<feature type="transmembrane region" description="Helical" evidence="1">
    <location>
        <begin position="21"/>
        <end position="41"/>
    </location>
</feature>
<dbReference type="AlphaFoldDB" id="A0A6F8XVE3"/>
<reference evidence="2 3" key="2">
    <citation type="submission" date="2020-03" db="EMBL/GenBank/DDBJ databases">
        <authorList>
            <person name="Ichikawa N."/>
            <person name="Kimura A."/>
            <person name="Kitahashi Y."/>
            <person name="Uohara A."/>
        </authorList>
    </citation>
    <scope>NUCLEOTIDE SEQUENCE [LARGE SCALE GENOMIC DNA]</scope>
    <source>
        <strain evidence="2 3">NBRC 107702</strain>
    </source>
</reference>
<sequence length="354" mass="40067">MRPLQLARFVRAARWMVRRPGWLLVTGLGLATALALLFYGASSTGDGVPNAALNLGTSMLGALITVAVIGPIIRYVQEGTVREHGRLDYTWFSDQVADATQHVQILTTFSNVLDHPATDRFLRGLRFALNREAQVRILLLNPNSLAVDVRQQELAGGHMRLSVQREIMRNLRRLIPFAAELGERDRQRFEVRLYDASASITLYRWDDRALVSFLPIGRFSEFGAQLEVTMRSPLGEFIEQRFEELWDDRATITMADFLHLGLTLVEDQHNARQLHARYVEHDQICYVVHSEVLAAMARRPPSLRAFLRGDSSVLHDLVIVDSQDPELHEALDTAFVEKYDVHAHAFIGLRPVPA</sequence>
<accession>A0A6F8XVE3</accession>
<keyword evidence="1" id="KW-1133">Transmembrane helix</keyword>
<evidence type="ECO:0000313" key="3">
    <source>
        <dbReference type="Proteomes" id="UP000502508"/>
    </source>
</evidence>
<organism evidence="2 3">
    <name type="scientific">Phytohabitans flavus</name>
    <dbReference type="NCBI Taxonomy" id="1076124"/>
    <lineage>
        <taxon>Bacteria</taxon>
        <taxon>Bacillati</taxon>
        <taxon>Actinomycetota</taxon>
        <taxon>Actinomycetes</taxon>
        <taxon>Micromonosporales</taxon>
        <taxon>Micromonosporaceae</taxon>
    </lineage>
</organism>